<evidence type="ECO:0000313" key="2">
    <source>
        <dbReference type="EMBL" id="KAJ5116222.1"/>
    </source>
</evidence>
<keyword evidence="3" id="KW-1185">Reference proteome</keyword>
<feature type="compositionally biased region" description="Basic and acidic residues" evidence="1">
    <location>
        <begin position="92"/>
        <end position="110"/>
    </location>
</feature>
<protein>
    <submittedName>
        <fullName evidence="2">Uncharacterized protein</fullName>
    </submittedName>
</protein>
<feature type="compositionally biased region" description="Low complexity" evidence="1">
    <location>
        <begin position="1"/>
        <end position="10"/>
    </location>
</feature>
<reference evidence="2" key="2">
    <citation type="journal article" date="2023" name="IMA Fungus">
        <title>Comparative genomic study of the Penicillium genus elucidates a diverse pangenome and 15 lateral gene transfer events.</title>
        <authorList>
            <person name="Petersen C."/>
            <person name="Sorensen T."/>
            <person name="Nielsen M.R."/>
            <person name="Sondergaard T.E."/>
            <person name="Sorensen J.L."/>
            <person name="Fitzpatrick D.A."/>
            <person name="Frisvad J.C."/>
            <person name="Nielsen K.L."/>
        </authorList>
    </citation>
    <scope>NUCLEOTIDE SEQUENCE</scope>
    <source>
        <strain evidence="2">IBT 30069</strain>
    </source>
</reference>
<name>A0A9W9KR22_9EURO</name>
<dbReference type="EMBL" id="JAPQKH010000001">
    <property type="protein sequence ID" value="KAJ5116222.1"/>
    <property type="molecule type" value="Genomic_DNA"/>
</dbReference>
<organism evidence="2 3">
    <name type="scientific">Penicillium angulare</name>
    <dbReference type="NCBI Taxonomy" id="116970"/>
    <lineage>
        <taxon>Eukaryota</taxon>
        <taxon>Fungi</taxon>
        <taxon>Dikarya</taxon>
        <taxon>Ascomycota</taxon>
        <taxon>Pezizomycotina</taxon>
        <taxon>Eurotiomycetes</taxon>
        <taxon>Eurotiomycetidae</taxon>
        <taxon>Eurotiales</taxon>
        <taxon>Aspergillaceae</taxon>
        <taxon>Penicillium</taxon>
    </lineage>
</organism>
<reference evidence="2" key="1">
    <citation type="submission" date="2022-11" db="EMBL/GenBank/DDBJ databases">
        <authorList>
            <person name="Petersen C."/>
        </authorList>
    </citation>
    <scope>NUCLEOTIDE SEQUENCE</scope>
    <source>
        <strain evidence="2">IBT 30069</strain>
    </source>
</reference>
<dbReference type="Proteomes" id="UP001149165">
    <property type="component" value="Unassembled WGS sequence"/>
</dbReference>
<feature type="region of interest" description="Disordered" evidence="1">
    <location>
        <begin position="561"/>
        <end position="606"/>
    </location>
</feature>
<dbReference type="OrthoDB" id="4329446at2759"/>
<gene>
    <name evidence="2" type="ORF">N7456_000570</name>
</gene>
<dbReference type="AlphaFoldDB" id="A0A9W9KR22"/>
<feature type="compositionally biased region" description="Basic and acidic residues" evidence="1">
    <location>
        <begin position="11"/>
        <end position="45"/>
    </location>
</feature>
<feature type="compositionally biased region" description="Low complexity" evidence="1">
    <location>
        <begin position="563"/>
        <end position="578"/>
    </location>
</feature>
<evidence type="ECO:0000313" key="3">
    <source>
        <dbReference type="Proteomes" id="UP001149165"/>
    </source>
</evidence>
<comment type="caution">
    <text evidence="2">The sequence shown here is derived from an EMBL/GenBank/DDBJ whole genome shotgun (WGS) entry which is preliminary data.</text>
</comment>
<proteinExistence type="predicted"/>
<accession>A0A9W9KR22</accession>
<feature type="compositionally biased region" description="Basic and acidic residues" evidence="1">
    <location>
        <begin position="71"/>
        <end position="82"/>
    </location>
</feature>
<evidence type="ECO:0000256" key="1">
    <source>
        <dbReference type="SAM" id="MobiDB-lite"/>
    </source>
</evidence>
<feature type="region of interest" description="Disordered" evidence="1">
    <location>
        <begin position="1"/>
        <end position="174"/>
    </location>
</feature>
<sequence>MAARVVVVDSSKVEKNSKEKVSRKSKDKVSKSSSQKSKDKGDKSSSRRSKVKGSKIEIIEVEVPTQNYEVPVHDIKSDEKTPAKPSKKSKRDTKLKTSDSHESPSSSEKKKKEKRKSSGSPAESVHGSVQSESNGHPKKRLKQKSPTTPAGLIYGPAEIKDQDEANIPRASDPTPRKILRVQDLDLWRAYEPEPEVEQIIERPEKPKIYYDIGPKALEDPSKLPEDWTSEELDLDPDDLDAQIHRCEERIQANIMPKVFRKRLENFKAERIDREETRKKYSGVSWDVIHRLESLSRIIAKLVEDGDKYEEMANVKALMVAYASQKLVWNNGLVTYWSRGVQLSQPRPFDWDEFEAINKKYNGDKGFWVEGIIGPTPGLNMLKGSFGPAPFPQQDLNFVQIYIRLPGKEWHQHMDFLHDTGSSTMTMYEGDIDDLQAGNLNPERVPILGLLEVRIGSGEYISSPLIQVEGTLIQDGVRLLDWARILTTVSPGRYRGRLNPRSDGPILRQILSTTFVPDGDRVLHVTNKHADLNKLLGRRRPGDPEGFARPATSLETVRVLPEPRAAQGARDAEAQARAQRGPRRKDRFQRNLENMGRVISFRPPRRG</sequence>